<evidence type="ECO:0000259" key="15">
    <source>
        <dbReference type="PROSITE" id="PS50880"/>
    </source>
</evidence>
<keyword evidence="8 12" id="KW-0862">Zinc</keyword>
<comment type="domain">
    <text evidence="12">Contains an N-terminal zinc-binding domain, a central core domain that contains the primase activity, and a C-terminal DnaB-binding domain.</text>
</comment>
<dbReference type="Gene3D" id="3.40.1360.10">
    <property type="match status" value="1"/>
</dbReference>
<evidence type="ECO:0000256" key="3">
    <source>
        <dbReference type="ARBA" id="ARBA00022679"/>
    </source>
</evidence>
<evidence type="ECO:0000256" key="11">
    <source>
        <dbReference type="ARBA" id="ARBA00023163"/>
    </source>
</evidence>
<evidence type="ECO:0000256" key="6">
    <source>
        <dbReference type="ARBA" id="ARBA00022723"/>
    </source>
</evidence>
<organism evidence="16 17">
    <name type="scientific">Anatilimnocola aggregata</name>
    <dbReference type="NCBI Taxonomy" id="2528021"/>
    <lineage>
        <taxon>Bacteria</taxon>
        <taxon>Pseudomonadati</taxon>
        <taxon>Planctomycetota</taxon>
        <taxon>Planctomycetia</taxon>
        <taxon>Pirellulales</taxon>
        <taxon>Pirellulaceae</taxon>
        <taxon>Anatilimnocola</taxon>
    </lineage>
</organism>
<dbReference type="PANTHER" id="PTHR30313">
    <property type="entry name" value="DNA PRIMASE"/>
    <property type="match status" value="1"/>
</dbReference>
<dbReference type="RefSeq" id="WP_202921332.1">
    <property type="nucleotide sequence ID" value="NZ_CP036274.1"/>
</dbReference>
<evidence type="ECO:0000256" key="9">
    <source>
        <dbReference type="ARBA" id="ARBA00022842"/>
    </source>
</evidence>
<keyword evidence="3 12" id="KW-0808">Transferase</keyword>
<keyword evidence="1 12" id="KW-0240">DNA-directed RNA polymerase</keyword>
<dbReference type="GO" id="GO:0005737">
    <property type="term" value="C:cytoplasm"/>
    <property type="evidence" value="ECO:0007669"/>
    <property type="project" value="TreeGrafter"/>
</dbReference>
<dbReference type="NCBIfam" id="TIGR01391">
    <property type="entry name" value="dnaG"/>
    <property type="match status" value="1"/>
</dbReference>
<dbReference type="InterPro" id="IPR013264">
    <property type="entry name" value="DNAG_N"/>
</dbReference>
<dbReference type="InterPro" id="IPR016136">
    <property type="entry name" value="DNA_helicase_N/primase_C"/>
</dbReference>
<keyword evidence="6 12" id="KW-0479">Metal-binding</keyword>
<protein>
    <recommendedName>
        <fullName evidence="12 13">DNA primase</fullName>
        <ecNumber evidence="12">2.7.7.101</ecNumber>
    </recommendedName>
</protein>
<dbReference type="EMBL" id="CP036274">
    <property type="protein sequence ID" value="QDU30854.1"/>
    <property type="molecule type" value="Genomic_DNA"/>
</dbReference>
<keyword evidence="10 12" id="KW-0238">DNA-binding</keyword>
<dbReference type="PROSITE" id="PS50880">
    <property type="entry name" value="TOPRIM"/>
    <property type="match status" value="1"/>
</dbReference>
<name>A0A517YKY2_9BACT</name>
<evidence type="ECO:0000256" key="14">
    <source>
        <dbReference type="PIRSR" id="PIRSR002811-1"/>
    </source>
</evidence>
<dbReference type="SMART" id="SM00493">
    <property type="entry name" value="TOPRIM"/>
    <property type="match status" value="1"/>
</dbReference>
<evidence type="ECO:0000256" key="2">
    <source>
        <dbReference type="ARBA" id="ARBA00022515"/>
    </source>
</evidence>
<gene>
    <name evidence="12 16" type="primary">dnaG</name>
    <name evidence="16" type="ORF">ETAA8_60030</name>
</gene>
<dbReference type="InterPro" id="IPR030846">
    <property type="entry name" value="DnaG_bac"/>
</dbReference>
<dbReference type="GO" id="GO:0006269">
    <property type="term" value="P:DNA replication, synthesis of primer"/>
    <property type="evidence" value="ECO:0007669"/>
    <property type="project" value="UniProtKB-UniRule"/>
</dbReference>
<evidence type="ECO:0000256" key="13">
    <source>
        <dbReference type="PIRNR" id="PIRNR002811"/>
    </source>
</evidence>
<comment type="similarity">
    <text evidence="12 13">Belongs to the DnaG primase family.</text>
</comment>
<dbReference type="CDD" id="cd03364">
    <property type="entry name" value="TOPRIM_DnaG_primases"/>
    <property type="match status" value="1"/>
</dbReference>
<dbReference type="GO" id="GO:0003677">
    <property type="term" value="F:DNA binding"/>
    <property type="evidence" value="ECO:0007669"/>
    <property type="project" value="UniProtKB-KW"/>
</dbReference>
<keyword evidence="11 12" id="KW-0804">Transcription</keyword>
<feature type="domain" description="Toprim" evidence="15">
    <location>
        <begin position="263"/>
        <end position="342"/>
    </location>
</feature>
<comment type="cofactor">
    <cofactor evidence="12 13 14">
        <name>Zn(2+)</name>
        <dbReference type="ChEBI" id="CHEBI:29105"/>
    </cofactor>
    <text evidence="12 13 14">Binds 1 zinc ion per monomer.</text>
</comment>
<dbReference type="KEGG" id="aagg:ETAA8_60030"/>
<dbReference type="SUPFAM" id="SSF56731">
    <property type="entry name" value="DNA primase core"/>
    <property type="match status" value="1"/>
</dbReference>
<dbReference type="GO" id="GO:0003899">
    <property type="term" value="F:DNA-directed RNA polymerase activity"/>
    <property type="evidence" value="ECO:0007669"/>
    <property type="project" value="UniProtKB-UniRule"/>
</dbReference>
<evidence type="ECO:0000256" key="12">
    <source>
        <dbReference type="HAMAP-Rule" id="MF_00974"/>
    </source>
</evidence>
<dbReference type="Proteomes" id="UP000315017">
    <property type="component" value="Chromosome"/>
</dbReference>
<dbReference type="PIRSF" id="PIRSF002811">
    <property type="entry name" value="DnaG"/>
    <property type="match status" value="1"/>
</dbReference>
<dbReference type="SUPFAM" id="SSF57783">
    <property type="entry name" value="Zinc beta-ribbon"/>
    <property type="match status" value="1"/>
</dbReference>
<dbReference type="GO" id="GO:0008270">
    <property type="term" value="F:zinc ion binding"/>
    <property type="evidence" value="ECO:0007669"/>
    <property type="project" value="UniProtKB-UniRule"/>
</dbReference>
<keyword evidence="7 12" id="KW-0863">Zinc-finger</keyword>
<comment type="catalytic activity">
    <reaction evidence="12">
        <text>ssDNA + n NTP = ssDNA/pppN(pN)n-1 hybrid + (n-1) diphosphate.</text>
        <dbReference type="EC" id="2.7.7.101"/>
    </reaction>
</comment>
<dbReference type="InterPro" id="IPR006171">
    <property type="entry name" value="TOPRIM_dom"/>
</dbReference>
<evidence type="ECO:0000256" key="8">
    <source>
        <dbReference type="ARBA" id="ARBA00022833"/>
    </source>
</evidence>
<evidence type="ECO:0000313" key="17">
    <source>
        <dbReference type="Proteomes" id="UP000315017"/>
    </source>
</evidence>
<dbReference type="PANTHER" id="PTHR30313:SF2">
    <property type="entry name" value="DNA PRIMASE"/>
    <property type="match status" value="1"/>
</dbReference>
<dbReference type="Gene3D" id="3.90.980.10">
    <property type="entry name" value="DNA primase, catalytic core, N-terminal domain"/>
    <property type="match status" value="1"/>
</dbReference>
<proteinExistence type="inferred from homology"/>
<comment type="function">
    <text evidence="12 13">RNA polymerase that catalyzes the synthesis of short RNA molecules used as primers for DNA polymerase during DNA replication.</text>
</comment>
<dbReference type="GO" id="GO:0000428">
    <property type="term" value="C:DNA-directed RNA polymerase complex"/>
    <property type="evidence" value="ECO:0007669"/>
    <property type="project" value="UniProtKB-KW"/>
</dbReference>
<dbReference type="InterPro" id="IPR036977">
    <property type="entry name" value="DNA_primase_Znf_CHC2"/>
</dbReference>
<dbReference type="HAMAP" id="MF_00974">
    <property type="entry name" value="DNA_primase_DnaG"/>
    <property type="match status" value="1"/>
</dbReference>
<dbReference type="InterPro" id="IPR002694">
    <property type="entry name" value="Znf_CHC2"/>
</dbReference>
<evidence type="ECO:0000256" key="5">
    <source>
        <dbReference type="ARBA" id="ARBA00022705"/>
    </source>
</evidence>
<dbReference type="InterPro" id="IPR050219">
    <property type="entry name" value="DnaG_primase"/>
</dbReference>
<keyword evidence="17" id="KW-1185">Reference proteome</keyword>
<dbReference type="EC" id="2.7.7.101" evidence="12"/>
<keyword evidence="5 12" id="KW-0235">DNA replication</keyword>
<reference evidence="16 17" key="1">
    <citation type="submission" date="2019-02" db="EMBL/GenBank/DDBJ databases">
        <title>Deep-cultivation of Planctomycetes and their phenomic and genomic characterization uncovers novel biology.</title>
        <authorList>
            <person name="Wiegand S."/>
            <person name="Jogler M."/>
            <person name="Boedeker C."/>
            <person name="Pinto D."/>
            <person name="Vollmers J."/>
            <person name="Rivas-Marin E."/>
            <person name="Kohn T."/>
            <person name="Peeters S.H."/>
            <person name="Heuer A."/>
            <person name="Rast P."/>
            <person name="Oberbeckmann S."/>
            <person name="Bunk B."/>
            <person name="Jeske O."/>
            <person name="Meyerdierks A."/>
            <person name="Storesund J.E."/>
            <person name="Kallscheuer N."/>
            <person name="Luecker S."/>
            <person name="Lage O.M."/>
            <person name="Pohl T."/>
            <person name="Merkel B.J."/>
            <person name="Hornburger P."/>
            <person name="Mueller R.-W."/>
            <person name="Bruemmer F."/>
            <person name="Labrenz M."/>
            <person name="Spormann A.M."/>
            <person name="Op den Camp H."/>
            <person name="Overmann J."/>
            <person name="Amann R."/>
            <person name="Jetten M.S.M."/>
            <person name="Mascher T."/>
            <person name="Medema M.H."/>
            <person name="Devos D.P."/>
            <person name="Kaster A.-K."/>
            <person name="Ovreas L."/>
            <person name="Rohde M."/>
            <person name="Galperin M.Y."/>
            <person name="Jogler C."/>
        </authorList>
    </citation>
    <scope>NUCLEOTIDE SEQUENCE [LARGE SCALE GENOMIC DNA]</scope>
    <source>
        <strain evidence="16 17">ETA_A8</strain>
    </source>
</reference>
<accession>A0A517YKY2</accession>
<dbReference type="InterPro" id="IPR006295">
    <property type="entry name" value="DNA_primase_DnaG"/>
</dbReference>
<evidence type="ECO:0000313" key="16">
    <source>
        <dbReference type="EMBL" id="QDU30854.1"/>
    </source>
</evidence>
<dbReference type="InterPro" id="IPR034151">
    <property type="entry name" value="TOPRIM_DnaG_bac"/>
</dbReference>
<dbReference type="GO" id="GO:1990077">
    <property type="term" value="C:primosome complex"/>
    <property type="evidence" value="ECO:0007669"/>
    <property type="project" value="UniProtKB-KW"/>
</dbReference>
<sequence>MSSASFGTAKDEIRQAINIVDLVGSYLDLRRQGSGYVALCPWHDDSKPSLQVNPARQIWKCWVCGIGGDIFSFIMRHEGVEFREALKLLADRAGIQLTQQKQRPITPGSPDDKAALLAATAWAEKQFHEYLLKSEAAEVARQYLEDRGITPASVEKFNIGFSPDSFTWLLDRSRNTPHSPAVLEAVDLVGKSERGTFYDRFRGRVIFPIRDAQSRPIAFGGRVLPSSKDQGGKYVNSRETKLFSKREQLYALDLASKAARKSRHLTVVEGYTDVVLCHQFGVDDVVACLGTALGEGHIPLLRRFADTITLLLDGDEAGQKRTNDILELFVTATIDLRVLTLPDELDPADFLLEYGATQFNQLLKEKSVDALEHKIRVATHELDIARETHRASTALEEILATLAKYAMARGADPKSLRTQQLIARLARQFLVEETFVRERYNQLCQVSREAKRPVIVTSAPASTSQIPLRPEFKLNAISMDEIELLEILVAHYELAGTALSELGELDLSADATKVIFRTYRQLEEAGESLDFGRVLAEIEDAQLKSLMVQLVEVADRKASKANLDPPTRLRHLLQKIHRGHEQRIIREKEEYLQLPEANDQQKHDVFLEILEAKRRQQGLIAPTDG</sequence>
<keyword evidence="9" id="KW-0460">Magnesium</keyword>
<dbReference type="InterPro" id="IPR037068">
    <property type="entry name" value="DNA_primase_core_N_sf"/>
</dbReference>
<evidence type="ECO:0000256" key="7">
    <source>
        <dbReference type="ARBA" id="ARBA00022771"/>
    </source>
</evidence>
<dbReference type="Gene3D" id="3.90.580.10">
    <property type="entry name" value="Zinc finger, CHC2-type domain"/>
    <property type="match status" value="1"/>
</dbReference>
<dbReference type="Pfam" id="PF13155">
    <property type="entry name" value="Toprim_2"/>
    <property type="match status" value="1"/>
</dbReference>
<dbReference type="FunFam" id="3.90.580.10:FF:000001">
    <property type="entry name" value="DNA primase"/>
    <property type="match status" value="1"/>
</dbReference>
<evidence type="ECO:0000256" key="1">
    <source>
        <dbReference type="ARBA" id="ARBA00022478"/>
    </source>
</evidence>
<dbReference type="SMART" id="SM00400">
    <property type="entry name" value="ZnF_CHCC"/>
    <property type="match status" value="1"/>
</dbReference>
<keyword evidence="4 12" id="KW-0548">Nucleotidyltransferase</keyword>
<evidence type="ECO:0000256" key="4">
    <source>
        <dbReference type="ARBA" id="ARBA00022695"/>
    </source>
</evidence>
<feature type="zinc finger region" description="CHC2-type" evidence="12 14">
    <location>
        <begin position="40"/>
        <end position="64"/>
    </location>
</feature>
<keyword evidence="2 12" id="KW-0639">Primosome</keyword>
<dbReference type="Gene3D" id="1.10.860.10">
    <property type="entry name" value="DNAb Helicase, Chain A"/>
    <property type="match status" value="1"/>
</dbReference>
<dbReference type="Pfam" id="PF01807">
    <property type="entry name" value="Zn_ribbon_DnaG"/>
    <property type="match status" value="1"/>
</dbReference>
<comment type="subunit">
    <text evidence="12">Monomer. Interacts with DnaB.</text>
</comment>
<dbReference type="AlphaFoldDB" id="A0A517YKY2"/>
<evidence type="ECO:0000256" key="10">
    <source>
        <dbReference type="ARBA" id="ARBA00023125"/>
    </source>
</evidence>
<dbReference type="Pfam" id="PF08275">
    <property type="entry name" value="DNAG_N"/>
    <property type="match status" value="1"/>
</dbReference>